<evidence type="ECO:0000256" key="5">
    <source>
        <dbReference type="ARBA" id="ARBA00022614"/>
    </source>
</evidence>
<dbReference type="Gene3D" id="3.80.10.10">
    <property type="entry name" value="Ribonuclease Inhibitor"/>
    <property type="match status" value="1"/>
</dbReference>
<evidence type="ECO:0000256" key="16">
    <source>
        <dbReference type="ARBA" id="ARBA00023180"/>
    </source>
</evidence>
<dbReference type="Pfam" id="PF07714">
    <property type="entry name" value="PK_Tyr_Ser-Thr"/>
    <property type="match status" value="1"/>
</dbReference>
<evidence type="ECO:0000256" key="12">
    <source>
        <dbReference type="ARBA" id="ARBA00022840"/>
    </source>
</evidence>
<dbReference type="InterPro" id="IPR021720">
    <property type="entry name" value="Malectin_dom"/>
</dbReference>
<sequence>MKILIVLIFVSSLFFHGGIAATTYYQTDPIELEALNAILIENWKIPFKGNNTVTLYNSTVGDLKNETRSWDINATNPCTGFIVDDSENQRVYNRSSSEGKLDILCYCAKNNSSTCNIIRLSAWNLNISGTIPVEIEKLKKLVFLDLYSNSLSGQLPAILGTLSDLKFIDLCFNDLAGKLPNTIFNIPTLEYLYLNNNDFNDGLPDKKSDNLTTIDLSNNNLEGYIDPKWNGVAFVSNLKGLECLQQTSTCFKGKELFTSFAINCGGEKMESADGKTIFEADNNNETNTYFYVADKNKWAVTFSDQRDLINSKKDITDAQDPKLYQSAIISTKILKYYGLGLKVGNYTVDLMFANIDADDRYRYIFDIYIQGILEEEDCEILKEPAFKKTYKVLVTNDTKNLEISFNPKIYLKDFESSAVLISAIKVTPNFKVENGSTKRSATVIGASVGVSVFILSCTVGYYLWKRHGKYRDEGNIELNGLEVNKYKFLELNIATENFNPANKLGEGGFGVVYKGTLYNGDIVAVKKLLAESIQGNEQFIAEVATISEVRQRNLVKLHGCCCQGNKRMLVYEYMENGSLDTALYGRTSQLELDWDIRFTICLGIAKGLNYLHQYSRHRIIHRDIKSRNILLDQHLNLKICDFGLAKLYEDKMTHITTRASGTYGYLAPEYALSGHLTEKVDVFAFGVVVLEIISGKCCVDYSFVSFGSNQSYIMQWVWNIHENMDDDLAMVDPKLKSFNKEEVCRIIQVALLCTQMDSMRRPSMSHVIAMLNGEKDIGTLPSKPSYLMFWDAGDSSRGVDDIEFQPDQFDSRQQISSCSYSQS</sequence>
<dbReference type="GO" id="GO:0004674">
    <property type="term" value="F:protein serine/threonine kinase activity"/>
    <property type="evidence" value="ECO:0007669"/>
    <property type="project" value="UniProtKB-KW"/>
</dbReference>
<dbReference type="InterPro" id="IPR001245">
    <property type="entry name" value="Ser-Thr/Tyr_kinase_cat_dom"/>
</dbReference>
<evidence type="ECO:0000256" key="2">
    <source>
        <dbReference type="ARBA" id="ARBA00012513"/>
    </source>
</evidence>
<evidence type="ECO:0000256" key="1">
    <source>
        <dbReference type="ARBA" id="ARBA00004162"/>
    </source>
</evidence>
<gene>
    <name evidence="20" type="ORF">ZOSMA_2G00040</name>
</gene>
<comment type="caution">
    <text evidence="20">The sequence shown here is derived from an EMBL/GenBank/DDBJ whole genome shotgun (WGS) entry which is preliminary data.</text>
</comment>
<dbReference type="Proteomes" id="UP000036987">
    <property type="component" value="Unassembled WGS sequence"/>
</dbReference>
<keyword evidence="8 18" id="KW-0732">Signal</keyword>
<keyword evidence="21" id="KW-1185">Reference proteome</keyword>
<evidence type="ECO:0000256" key="4">
    <source>
        <dbReference type="ARBA" id="ARBA00022553"/>
    </source>
</evidence>
<keyword evidence="10 17" id="KW-0547">Nucleotide-binding</keyword>
<keyword evidence="11 20" id="KW-0418">Kinase</keyword>
<feature type="domain" description="Protein kinase" evidence="19">
    <location>
        <begin position="498"/>
        <end position="777"/>
    </location>
</feature>
<dbReference type="InterPro" id="IPR001611">
    <property type="entry name" value="Leu-rich_rpt"/>
</dbReference>
<keyword evidence="14" id="KW-0472">Membrane</keyword>
<dbReference type="FunFam" id="3.80.10.10:FF:000041">
    <property type="entry name" value="LRR receptor-like serine/threonine-protein kinase ERECTA"/>
    <property type="match status" value="1"/>
</dbReference>
<dbReference type="InterPro" id="IPR051824">
    <property type="entry name" value="LRR_Rcpt-Like_S/T_Kinase"/>
</dbReference>
<dbReference type="EC" id="2.7.11.1" evidence="2"/>
<feature type="chain" id="PRO_5005527792" description="non-specific serine/threonine protein kinase" evidence="18">
    <location>
        <begin position="21"/>
        <end position="823"/>
    </location>
</feature>
<dbReference type="Gene3D" id="1.10.510.10">
    <property type="entry name" value="Transferase(Phosphotransferase) domain 1"/>
    <property type="match status" value="1"/>
</dbReference>
<protein>
    <recommendedName>
        <fullName evidence="2">non-specific serine/threonine protein kinase</fullName>
        <ecNumber evidence="2">2.7.11.1</ecNumber>
    </recommendedName>
</protein>
<dbReference type="GO" id="GO:0045088">
    <property type="term" value="P:regulation of innate immune response"/>
    <property type="evidence" value="ECO:0000318"/>
    <property type="project" value="GO_Central"/>
</dbReference>
<dbReference type="STRING" id="29655.A0A0K9PCM8"/>
<evidence type="ECO:0000256" key="7">
    <source>
        <dbReference type="ARBA" id="ARBA00022692"/>
    </source>
</evidence>
<evidence type="ECO:0000313" key="20">
    <source>
        <dbReference type="EMBL" id="KMZ65997.1"/>
    </source>
</evidence>
<dbReference type="EMBL" id="LFYR01000981">
    <property type="protein sequence ID" value="KMZ65997.1"/>
    <property type="molecule type" value="Genomic_DNA"/>
</dbReference>
<evidence type="ECO:0000256" key="17">
    <source>
        <dbReference type="PROSITE-ProRule" id="PRU10141"/>
    </source>
</evidence>
<keyword evidence="16" id="KW-0325">Glycoprotein</keyword>
<dbReference type="AlphaFoldDB" id="A0A0K9PCM8"/>
<evidence type="ECO:0000256" key="14">
    <source>
        <dbReference type="ARBA" id="ARBA00023136"/>
    </source>
</evidence>
<dbReference type="Gene3D" id="3.30.200.20">
    <property type="entry name" value="Phosphorylase Kinase, domain 1"/>
    <property type="match status" value="1"/>
</dbReference>
<dbReference type="GO" id="GO:0005524">
    <property type="term" value="F:ATP binding"/>
    <property type="evidence" value="ECO:0007669"/>
    <property type="project" value="UniProtKB-UniRule"/>
</dbReference>
<dbReference type="GO" id="GO:0005886">
    <property type="term" value="C:plasma membrane"/>
    <property type="evidence" value="ECO:0000318"/>
    <property type="project" value="GO_Central"/>
</dbReference>
<dbReference type="InterPro" id="IPR032675">
    <property type="entry name" value="LRR_dom_sf"/>
</dbReference>
<keyword evidence="7" id="KW-0812">Transmembrane</keyword>
<evidence type="ECO:0000256" key="6">
    <source>
        <dbReference type="ARBA" id="ARBA00022679"/>
    </source>
</evidence>
<keyword evidence="4" id="KW-0597">Phosphoprotein</keyword>
<dbReference type="PROSITE" id="PS00107">
    <property type="entry name" value="PROTEIN_KINASE_ATP"/>
    <property type="match status" value="1"/>
</dbReference>
<keyword evidence="15" id="KW-0675">Receptor</keyword>
<dbReference type="Pfam" id="PF11721">
    <property type="entry name" value="Malectin"/>
    <property type="match status" value="1"/>
</dbReference>
<evidence type="ECO:0000256" key="15">
    <source>
        <dbReference type="ARBA" id="ARBA00023170"/>
    </source>
</evidence>
<dbReference type="Gene3D" id="2.60.120.430">
    <property type="entry name" value="Galactose-binding lectin"/>
    <property type="match status" value="1"/>
</dbReference>
<evidence type="ECO:0000259" key="19">
    <source>
        <dbReference type="PROSITE" id="PS50011"/>
    </source>
</evidence>
<dbReference type="InterPro" id="IPR017441">
    <property type="entry name" value="Protein_kinase_ATP_BS"/>
</dbReference>
<organism evidence="20 21">
    <name type="scientific">Zostera marina</name>
    <name type="common">Eelgrass</name>
    <dbReference type="NCBI Taxonomy" id="29655"/>
    <lineage>
        <taxon>Eukaryota</taxon>
        <taxon>Viridiplantae</taxon>
        <taxon>Streptophyta</taxon>
        <taxon>Embryophyta</taxon>
        <taxon>Tracheophyta</taxon>
        <taxon>Spermatophyta</taxon>
        <taxon>Magnoliopsida</taxon>
        <taxon>Liliopsida</taxon>
        <taxon>Zosteraceae</taxon>
        <taxon>Zostera</taxon>
    </lineage>
</organism>
<dbReference type="GO" id="GO:0004672">
    <property type="term" value="F:protein kinase activity"/>
    <property type="evidence" value="ECO:0000318"/>
    <property type="project" value="GO_Central"/>
</dbReference>
<proteinExistence type="predicted"/>
<keyword evidence="6" id="KW-0808">Transferase</keyword>
<dbReference type="InterPro" id="IPR008271">
    <property type="entry name" value="Ser/Thr_kinase_AS"/>
</dbReference>
<evidence type="ECO:0000256" key="8">
    <source>
        <dbReference type="ARBA" id="ARBA00022729"/>
    </source>
</evidence>
<dbReference type="PANTHER" id="PTHR48006">
    <property type="entry name" value="LEUCINE-RICH REPEAT-CONTAINING PROTEIN DDB_G0281931-RELATED"/>
    <property type="match status" value="1"/>
</dbReference>
<keyword evidence="5" id="KW-0433">Leucine-rich repeat</keyword>
<comment type="subcellular location">
    <subcellularLocation>
        <location evidence="1">Cell membrane</location>
        <topology evidence="1">Single-pass membrane protein</topology>
    </subcellularLocation>
</comment>
<evidence type="ECO:0000256" key="11">
    <source>
        <dbReference type="ARBA" id="ARBA00022777"/>
    </source>
</evidence>
<dbReference type="PROSITE" id="PS00108">
    <property type="entry name" value="PROTEIN_KINASE_ST"/>
    <property type="match status" value="1"/>
</dbReference>
<dbReference type="OrthoDB" id="4062651at2759"/>
<feature type="binding site" evidence="17">
    <location>
        <position position="527"/>
    </location>
    <ligand>
        <name>ATP</name>
        <dbReference type="ChEBI" id="CHEBI:30616"/>
    </ligand>
</feature>
<dbReference type="PANTHER" id="PTHR48006:SF62">
    <property type="entry name" value="LEUCINE-RICH REPEAT TRANSMEMBRANE PROTEIN KINASE"/>
    <property type="match status" value="1"/>
</dbReference>
<dbReference type="SMART" id="SM00220">
    <property type="entry name" value="S_TKc"/>
    <property type="match status" value="1"/>
</dbReference>
<dbReference type="SUPFAM" id="SSF52058">
    <property type="entry name" value="L domain-like"/>
    <property type="match status" value="1"/>
</dbReference>
<evidence type="ECO:0000256" key="18">
    <source>
        <dbReference type="SAM" id="SignalP"/>
    </source>
</evidence>
<keyword evidence="3" id="KW-0723">Serine/threonine-protein kinase</keyword>
<dbReference type="PROSITE" id="PS50011">
    <property type="entry name" value="PROTEIN_KINASE_DOM"/>
    <property type="match status" value="1"/>
</dbReference>
<feature type="signal peptide" evidence="18">
    <location>
        <begin position="1"/>
        <end position="20"/>
    </location>
</feature>
<dbReference type="CDD" id="cd14066">
    <property type="entry name" value="STKc_IRAK"/>
    <property type="match status" value="1"/>
</dbReference>
<dbReference type="SUPFAM" id="SSF56112">
    <property type="entry name" value="Protein kinase-like (PK-like)"/>
    <property type="match status" value="1"/>
</dbReference>
<evidence type="ECO:0000313" key="21">
    <source>
        <dbReference type="Proteomes" id="UP000036987"/>
    </source>
</evidence>
<dbReference type="FunFam" id="1.10.510.10:FF:000146">
    <property type="entry name" value="LRR receptor-like serine/threonine-protein kinase IOS1"/>
    <property type="match status" value="1"/>
</dbReference>
<keyword evidence="12 17" id="KW-0067">ATP-binding</keyword>
<evidence type="ECO:0000256" key="13">
    <source>
        <dbReference type="ARBA" id="ARBA00022989"/>
    </source>
</evidence>
<accession>A0A0K9PCM8</accession>
<keyword evidence="9" id="KW-0677">Repeat</keyword>
<dbReference type="FunFam" id="3.30.200.20:FF:000162">
    <property type="entry name" value="Adenine nucleotide alpha hydrolase-like domain kinase"/>
    <property type="match status" value="1"/>
</dbReference>
<dbReference type="InterPro" id="IPR011009">
    <property type="entry name" value="Kinase-like_dom_sf"/>
</dbReference>
<reference evidence="21" key="1">
    <citation type="journal article" date="2016" name="Nature">
        <title>The genome of the seagrass Zostera marina reveals angiosperm adaptation to the sea.</title>
        <authorList>
            <person name="Olsen J.L."/>
            <person name="Rouze P."/>
            <person name="Verhelst B."/>
            <person name="Lin Y.-C."/>
            <person name="Bayer T."/>
            <person name="Collen J."/>
            <person name="Dattolo E."/>
            <person name="De Paoli E."/>
            <person name="Dittami S."/>
            <person name="Maumus F."/>
            <person name="Michel G."/>
            <person name="Kersting A."/>
            <person name="Lauritano C."/>
            <person name="Lohaus R."/>
            <person name="Toepel M."/>
            <person name="Tonon T."/>
            <person name="Vanneste K."/>
            <person name="Amirebrahimi M."/>
            <person name="Brakel J."/>
            <person name="Bostroem C."/>
            <person name="Chovatia M."/>
            <person name="Grimwood J."/>
            <person name="Jenkins J.W."/>
            <person name="Jueterbock A."/>
            <person name="Mraz A."/>
            <person name="Stam W.T."/>
            <person name="Tice H."/>
            <person name="Bornberg-Bauer E."/>
            <person name="Green P.J."/>
            <person name="Pearson G.A."/>
            <person name="Procaccini G."/>
            <person name="Duarte C.M."/>
            <person name="Schmutz J."/>
            <person name="Reusch T.B.H."/>
            <person name="Van de Peer Y."/>
        </authorList>
    </citation>
    <scope>NUCLEOTIDE SEQUENCE [LARGE SCALE GENOMIC DNA]</scope>
    <source>
        <strain evidence="21">cv. Finnish</strain>
    </source>
</reference>
<dbReference type="Pfam" id="PF00560">
    <property type="entry name" value="LRR_1"/>
    <property type="match status" value="2"/>
</dbReference>
<name>A0A0K9PCM8_ZOSMR</name>
<evidence type="ECO:0000256" key="3">
    <source>
        <dbReference type="ARBA" id="ARBA00022527"/>
    </source>
</evidence>
<evidence type="ECO:0000256" key="9">
    <source>
        <dbReference type="ARBA" id="ARBA00022737"/>
    </source>
</evidence>
<evidence type="ECO:0000256" key="10">
    <source>
        <dbReference type="ARBA" id="ARBA00022741"/>
    </source>
</evidence>
<keyword evidence="13" id="KW-1133">Transmembrane helix</keyword>
<dbReference type="InterPro" id="IPR000719">
    <property type="entry name" value="Prot_kinase_dom"/>
</dbReference>